<accession>A0AAD2HSK5</accession>
<proteinExistence type="predicted"/>
<name>A0AAD2HSK5_9AGAR</name>
<dbReference type="Proteomes" id="UP001295794">
    <property type="component" value="Unassembled WGS sequence"/>
</dbReference>
<dbReference type="AlphaFoldDB" id="A0AAD2HSK5"/>
<comment type="caution">
    <text evidence="1">The sequence shown here is derived from an EMBL/GenBank/DDBJ whole genome shotgun (WGS) entry which is preliminary data.</text>
</comment>
<dbReference type="EMBL" id="CAVNYO010000440">
    <property type="protein sequence ID" value="CAK5280546.1"/>
    <property type="molecule type" value="Genomic_DNA"/>
</dbReference>
<sequence length="226" mass="25792">MRWACRNRGCYIRERPQSLTRGPKEPFRWLRCEEGKNDVVIVIVLEEFQESTDVRMSIDHSAFNPRQFRRGPRDRRRAGLCRSCFAIVTEGRRGYCRSVIALVDCISQWIPRSLCRKNVARMRDRGHDIYLYWNGAVLRMLFPTVGENTRLDDLFYDDGGPKTAIRHLWPSAFDEAICATANLGLDDKVGNAAVAQGIANDRRGRARTCSLTEQTARTAGPKKIVG</sequence>
<reference evidence="1" key="1">
    <citation type="submission" date="2023-11" db="EMBL/GenBank/DDBJ databases">
        <authorList>
            <person name="De Vega J J."/>
            <person name="De Vega J J."/>
        </authorList>
    </citation>
    <scope>NUCLEOTIDE SEQUENCE</scope>
</reference>
<evidence type="ECO:0000313" key="1">
    <source>
        <dbReference type="EMBL" id="CAK5280546.1"/>
    </source>
</evidence>
<gene>
    <name evidence="1" type="ORF">MYCIT1_LOCUS31043</name>
</gene>
<keyword evidence="2" id="KW-1185">Reference proteome</keyword>
<evidence type="ECO:0000313" key="2">
    <source>
        <dbReference type="Proteomes" id="UP001295794"/>
    </source>
</evidence>
<protein>
    <submittedName>
        <fullName evidence="1">Uncharacterized protein</fullName>
    </submittedName>
</protein>
<organism evidence="1 2">
    <name type="scientific">Mycena citricolor</name>
    <dbReference type="NCBI Taxonomy" id="2018698"/>
    <lineage>
        <taxon>Eukaryota</taxon>
        <taxon>Fungi</taxon>
        <taxon>Dikarya</taxon>
        <taxon>Basidiomycota</taxon>
        <taxon>Agaricomycotina</taxon>
        <taxon>Agaricomycetes</taxon>
        <taxon>Agaricomycetidae</taxon>
        <taxon>Agaricales</taxon>
        <taxon>Marasmiineae</taxon>
        <taxon>Mycenaceae</taxon>
        <taxon>Mycena</taxon>
    </lineage>
</organism>